<organism evidence="3 4">
    <name type="scientific">Brevibacterium pityocampae</name>
    <dbReference type="NCBI Taxonomy" id="506594"/>
    <lineage>
        <taxon>Bacteria</taxon>
        <taxon>Bacillati</taxon>
        <taxon>Actinomycetota</taxon>
        <taxon>Actinomycetes</taxon>
        <taxon>Micrococcales</taxon>
        <taxon>Brevibacteriaceae</taxon>
        <taxon>Brevibacterium</taxon>
    </lineage>
</organism>
<dbReference type="Proteomes" id="UP001500642">
    <property type="component" value="Unassembled WGS sequence"/>
</dbReference>
<feature type="domain" description="Fumarylacetoacetase-like C-terminal" evidence="2">
    <location>
        <begin position="24"/>
        <end position="207"/>
    </location>
</feature>
<dbReference type="EMBL" id="BAABGL010000002">
    <property type="protein sequence ID" value="GAA4383269.1"/>
    <property type="molecule type" value="Genomic_DNA"/>
</dbReference>
<keyword evidence="4" id="KW-1185">Reference proteome</keyword>
<dbReference type="InterPro" id="IPR011234">
    <property type="entry name" value="Fumarylacetoacetase-like_C"/>
</dbReference>
<dbReference type="Gene3D" id="3.90.850.10">
    <property type="entry name" value="Fumarylacetoacetase-like, C-terminal domain"/>
    <property type="match status" value="1"/>
</dbReference>
<name>A0ABP8J270_9MICO</name>
<comment type="caution">
    <text evidence="3">The sequence shown here is derived from an EMBL/GenBank/DDBJ whole genome shotgun (WGS) entry which is preliminary data.</text>
</comment>
<dbReference type="Pfam" id="PF01557">
    <property type="entry name" value="FAA_hydrolase"/>
    <property type="match status" value="1"/>
</dbReference>
<keyword evidence="1" id="KW-0456">Lyase</keyword>
<dbReference type="PANTHER" id="PTHR30143:SF0">
    <property type="entry name" value="2-KETO-4-PENTENOATE HYDRATASE"/>
    <property type="match status" value="1"/>
</dbReference>
<dbReference type="SUPFAM" id="SSF56529">
    <property type="entry name" value="FAH"/>
    <property type="match status" value="1"/>
</dbReference>
<gene>
    <name evidence="3" type="ORF">GCM10023167_02650</name>
</gene>
<protein>
    <submittedName>
        <fullName evidence="3">Fumarylacetoacetate hydrolase family protein</fullName>
    </submittedName>
</protein>
<dbReference type="PANTHER" id="PTHR30143">
    <property type="entry name" value="ACID HYDRATASE"/>
    <property type="match status" value="1"/>
</dbReference>
<reference evidence="4" key="1">
    <citation type="journal article" date="2019" name="Int. J. Syst. Evol. Microbiol.">
        <title>The Global Catalogue of Microorganisms (GCM) 10K type strain sequencing project: providing services to taxonomists for standard genome sequencing and annotation.</title>
        <authorList>
            <consortium name="The Broad Institute Genomics Platform"/>
            <consortium name="The Broad Institute Genome Sequencing Center for Infectious Disease"/>
            <person name="Wu L."/>
            <person name="Ma J."/>
        </authorList>
    </citation>
    <scope>NUCLEOTIDE SEQUENCE [LARGE SCALE GENOMIC DNA]</scope>
    <source>
        <strain evidence="4">JCM 17808</strain>
    </source>
</reference>
<accession>A0ABP8J270</accession>
<dbReference type="InterPro" id="IPR036663">
    <property type="entry name" value="Fumarylacetoacetase_C_sf"/>
</dbReference>
<evidence type="ECO:0000259" key="2">
    <source>
        <dbReference type="Pfam" id="PF01557"/>
    </source>
</evidence>
<dbReference type="RefSeq" id="WP_295688519.1">
    <property type="nucleotide sequence ID" value="NZ_BAABGL010000002.1"/>
</dbReference>
<dbReference type="GO" id="GO:0016787">
    <property type="term" value="F:hydrolase activity"/>
    <property type="evidence" value="ECO:0007669"/>
    <property type="project" value="UniProtKB-KW"/>
</dbReference>
<keyword evidence="3" id="KW-0378">Hydrolase</keyword>
<proteinExistence type="predicted"/>
<evidence type="ECO:0000256" key="1">
    <source>
        <dbReference type="ARBA" id="ARBA00023239"/>
    </source>
</evidence>
<sequence>MGSGYAVVGYKIGLTSRAMQDQFGVREPDFGVLTRSGLLLSGAPVDTGRFIAPKIEPEISVVLGQDLAGPGVTALQALAAIDHALASLEIIDSRVADWRITVVDSVADNASFGAAAFGTRRIRWDDFDPVLTGCVLEVDGRTVASGAGGAVLGNPLNALVWLANELGARGTVMRAGSVVMLGSVCAAVPVAAGQVVRAEFAGLGAVTLPFE</sequence>
<evidence type="ECO:0000313" key="4">
    <source>
        <dbReference type="Proteomes" id="UP001500642"/>
    </source>
</evidence>
<evidence type="ECO:0000313" key="3">
    <source>
        <dbReference type="EMBL" id="GAA4383269.1"/>
    </source>
</evidence>
<dbReference type="InterPro" id="IPR050772">
    <property type="entry name" value="Hydratase-Decarb/MhpD_sf"/>
</dbReference>